<dbReference type="Proteomes" id="UP000597989">
    <property type="component" value="Unassembled WGS sequence"/>
</dbReference>
<keyword evidence="2" id="KW-1133">Transmembrane helix</keyword>
<dbReference type="EMBL" id="BAAAHC010000003">
    <property type="protein sequence ID" value="GAA0505228.1"/>
    <property type="molecule type" value="Genomic_DNA"/>
</dbReference>
<organism evidence="4 5">
    <name type="scientific">Saccharopolyspora thermophila</name>
    <dbReference type="NCBI Taxonomy" id="89367"/>
    <lineage>
        <taxon>Bacteria</taxon>
        <taxon>Bacillati</taxon>
        <taxon>Actinomycetota</taxon>
        <taxon>Actinomycetes</taxon>
        <taxon>Pseudonocardiales</taxon>
        <taxon>Pseudonocardiaceae</taxon>
        <taxon>Saccharopolyspora</taxon>
    </lineage>
</organism>
<reference evidence="3 6" key="2">
    <citation type="journal article" date="2019" name="Int. J. Syst. Evol. Microbiol.">
        <title>The Global Catalogue of Microorganisms (GCM) 10K type strain sequencing project: providing services to taxonomists for standard genome sequencing and annotation.</title>
        <authorList>
            <consortium name="The Broad Institute Genomics Platform"/>
            <consortium name="The Broad Institute Genome Sequencing Center for Infectious Disease"/>
            <person name="Wu L."/>
            <person name="Ma J."/>
        </authorList>
    </citation>
    <scope>NUCLEOTIDE SEQUENCE [LARGE SCALE GENOMIC DNA]</scope>
    <source>
        <strain evidence="3 6">JCM 10664</strain>
    </source>
</reference>
<sequence>MTSPQTPWNSGGYPQYPQSGTPSGAFPQQQYPQGGYAQYPRSNPFAAPPVPGHDLGEFRRPATVEVAFWISVVVPLLATVLSVVSYLLLQGWMNDSLSGMGDNEYTAEITSVANGFLLFFFIFFTIIYLILTALWILFGFKMRAGRNWARITLTVLASMWLLSSLVSLVQGGTMLTGSTVEEMEMPGSFLALTYTQGGLGVVGMALFITLVFLKPSNWYFQAANRR</sequence>
<reference evidence="4 5" key="1">
    <citation type="journal article" date="2014" name="Int. J. Syst. Evol. Microbiol.">
        <title>Complete genome sequence of Corynebacterium casei LMG S-19264T (=DSM 44701T), isolated from a smear-ripened cheese.</title>
        <authorList>
            <consortium name="US DOE Joint Genome Institute (JGI-PGF)"/>
            <person name="Walter F."/>
            <person name="Albersmeier A."/>
            <person name="Kalinowski J."/>
            <person name="Ruckert C."/>
        </authorList>
    </citation>
    <scope>NUCLEOTIDE SEQUENCE [LARGE SCALE GENOMIC DNA]</scope>
    <source>
        <strain evidence="4 5">CGMCC 4.7206</strain>
    </source>
</reference>
<proteinExistence type="predicted"/>
<accession>A0A917JZP5</accession>
<evidence type="ECO:0000313" key="6">
    <source>
        <dbReference type="Proteomes" id="UP001500220"/>
    </source>
</evidence>
<reference evidence="4" key="3">
    <citation type="submission" date="2020-09" db="EMBL/GenBank/DDBJ databases">
        <authorList>
            <person name="Sun Q."/>
            <person name="Zhou Y."/>
        </authorList>
    </citation>
    <scope>NUCLEOTIDE SEQUENCE</scope>
    <source>
        <strain evidence="4">CGMCC 4.7206</strain>
    </source>
</reference>
<comment type="caution">
    <text evidence="4">The sequence shown here is derived from an EMBL/GenBank/DDBJ whole genome shotgun (WGS) entry which is preliminary data.</text>
</comment>
<feature type="transmembrane region" description="Helical" evidence="2">
    <location>
        <begin position="189"/>
        <end position="213"/>
    </location>
</feature>
<evidence type="ECO:0000256" key="2">
    <source>
        <dbReference type="SAM" id="Phobius"/>
    </source>
</evidence>
<feature type="transmembrane region" description="Helical" evidence="2">
    <location>
        <begin position="148"/>
        <end position="169"/>
    </location>
</feature>
<evidence type="ECO:0000313" key="3">
    <source>
        <dbReference type="EMBL" id="GAA0505228.1"/>
    </source>
</evidence>
<evidence type="ECO:0000256" key="1">
    <source>
        <dbReference type="SAM" id="MobiDB-lite"/>
    </source>
</evidence>
<dbReference type="Proteomes" id="UP001500220">
    <property type="component" value="Unassembled WGS sequence"/>
</dbReference>
<dbReference type="EMBL" id="BMMT01000011">
    <property type="protein sequence ID" value="GGI93168.1"/>
    <property type="molecule type" value="Genomic_DNA"/>
</dbReference>
<reference evidence="3" key="4">
    <citation type="submission" date="2023-12" db="EMBL/GenBank/DDBJ databases">
        <authorList>
            <person name="Sun Q."/>
            <person name="Inoue M."/>
        </authorList>
    </citation>
    <scope>NUCLEOTIDE SEQUENCE</scope>
    <source>
        <strain evidence="3">JCM 10664</strain>
    </source>
</reference>
<evidence type="ECO:0000313" key="5">
    <source>
        <dbReference type="Proteomes" id="UP000597989"/>
    </source>
</evidence>
<dbReference type="RefSeq" id="WP_229680222.1">
    <property type="nucleotide sequence ID" value="NZ_BAAAHC010000003.1"/>
</dbReference>
<feature type="region of interest" description="Disordered" evidence="1">
    <location>
        <begin position="1"/>
        <end position="31"/>
    </location>
</feature>
<name>A0A917JZP5_9PSEU</name>
<keyword evidence="6" id="KW-1185">Reference proteome</keyword>
<dbReference type="AlphaFoldDB" id="A0A917JZP5"/>
<feature type="transmembrane region" description="Helical" evidence="2">
    <location>
        <begin position="66"/>
        <end position="89"/>
    </location>
</feature>
<protein>
    <submittedName>
        <fullName evidence="4">Uncharacterized protein</fullName>
    </submittedName>
</protein>
<keyword evidence="2" id="KW-0472">Membrane</keyword>
<keyword evidence="2" id="KW-0812">Transmembrane</keyword>
<gene>
    <name evidence="3" type="ORF">GCM10009545_04010</name>
    <name evidence="4" type="ORF">GCM10011581_32840</name>
</gene>
<evidence type="ECO:0000313" key="4">
    <source>
        <dbReference type="EMBL" id="GGI93168.1"/>
    </source>
</evidence>
<feature type="transmembrane region" description="Helical" evidence="2">
    <location>
        <begin position="109"/>
        <end position="136"/>
    </location>
</feature>